<evidence type="ECO:0000259" key="14">
    <source>
        <dbReference type="Pfam" id="PF17655"/>
    </source>
</evidence>
<keyword evidence="3 11" id="KW-0633">Potassium transport</keyword>
<dbReference type="PRINTS" id="PR01320">
    <property type="entry name" value="KIRCHANNEL"/>
</dbReference>
<evidence type="ECO:0000256" key="8">
    <source>
        <dbReference type="ARBA" id="ARBA00023065"/>
    </source>
</evidence>
<evidence type="ECO:0000256" key="3">
    <source>
        <dbReference type="ARBA" id="ARBA00022538"/>
    </source>
</evidence>
<reference evidence="15" key="2">
    <citation type="journal article" date="2018" name="Biosci. Biotechnol. Biochem.">
        <title>Polysaccharide hydrolase of the hadal zone amphipods Hirondellea gigas.</title>
        <authorList>
            <person name="Kobayashi H."/>
            <person name="Nagahama T."/>
            <person name="Arai W."/>
            <person name="Sasagawa Y."/>
            <person name="Umeda M."/>
            <person name="Hayashi T."/>
            <person name="Nikaido I."/>
            <person name="Watanabe H."/>
            <person name="Oguri K."/>
            <person name="Kitazato H."/>
            <person name="Fujioka K."/>
            <person name="Kido Y."/>
            <person name="Takami H."/>
        </authorList>
    </citation>
    <scope>NUCLEOTIDE SEQUENCE</scope>
    <source>
        <tissue evidence="15">Whole body</tissue>
    </source>
</reference>
<evidence type="ECO:0000256" key="2">
    <source>
        <dbReference type="ARBA" id="ARBA00022448"/>
    </source>
</evidence>
<feature type="domain" description="Potassium channel inwardly rectifying transmembrane" evidence="13">
    <location>
        <begin position="15"/>
        <end position="154"/>
    </location>
</feature>
<evidence type="ECO:0000313" key="15">
    <source>
        <dbReference type="EMBL" id="LAB66967.1"/>
    </source>
</evidence>
<keyword evidence="9 12" id="KW-0472">Membrane</keyword>
<evidence type="ECO:0000256" key="4">
    <source>
        <dbReference type="ARBA" id="ARBA00022692"/>
    </source>
</evidence>
<dbReference type="EMBL" id="IACF01001255">
    <property type="protein sequence ID" value="LAB66967.1"/>
    <property type="molecule type" value="mRNA"/>
</dbReference>
<dbReference type="InterPro" id="IPR016449">
    <property type="entry name" value="K_chnl_inward-rec_Kir"/>
</dbReference>
<comment type="subcellular location">
    <subcellularLocation>
        <location evidence="1 11">Membrane</location>
        <topology evidence="1 11">Multi-pass membrane protein</topology>
    </subcellularLocation>
</comment>
<evidence type="ECO:0000313" key="16">
    <source>
        <dbReference type="EMBL" id="LAC20690.1"/>
    </source>
</evidence>
<reference evidence="16" key="1">
    <citation type="submission" date="2017-11" db="EMBL/GenBank/DDBJ databases">
        <title>The sensing device of the deep-sea amphipod.</title>
        <authorList>
            <person name="Kobayashi H."/>
            <person name="Nagahama T."/>
            <person name="Arai W."/>
            <person name="Sasagawa Y."/>
            <person name="Umeda M."/>
            <person name="Hayashi T."/>
            <person name="Nikaido I."/>
            <person name="Watanabe H."/>
            <person name="Oguri K."/>
            <person name="Kitazato H."/>
            <person name="Fujioka K."/>
            <person name="Kido Y."/>
            <person name="Takami H."/>
        </authorList>
    </citation>
    <scope>NUCLEOTIDE SEQUENCE</scope>
    <source>
        <tissue evidence="16">Whole body</tissue>
    </source>
</reference>
<evidence type="ECO:0000256" key="6">
    <source>
        <dbReference type="ARBA" id="ARBA00022958"/>
    </source>
</evidence>
<feature type="transmembrane region" description="Helical" evidence="12">
    <location>
        <begin position="125"/>
        <end position="150"/>
    </location>
</feature>
<name>A0A2P2HYW6_9CRUS</name>
<evidence type="ECO:0000256" key="1">
    <source>
        <dbReference type="ARBA" id="ARBA00004141"/>
    </source>
</evidence>
<protein>
    <submittedName>
        <fullName evidence="15">ATP-sensitive inward rectifier potassium channel 1-like</fullName>
    </submittedName>
</protein>
<evidence type="ECO:0000256" key="12">
    <source>
        <dbReference type="SAM" id="Phobius"/>
    </source>
</evidence>
<dbReference type="PANTHER" id="PTHR11767:SF115">
    <property type="entry name" value="INWARDLY RECTIFYING POTASSIUM CHANNEL 3, ISOFORM D"/>
    <property type="match status" value="1"/>
</dbReference>
<dbReference type="GO" id="GO:0034765">
    <property type="term" value="P:regulation of monoatomic ion transmembrane transport"/>
    <property type="evidence" value="ECO:0007669"/>
    <property type="project" value="TreeGrafter"/>
</dbReference>
<organism evidence="15">
    <name type="scientific">Hirondellea gigas</name>
    <dbReference type="NCBI Taxonomy" id="1518452"/>
    <lineage>
        <taxon>Eukaryota</taxon>
        <taxon>Metazoa</taxon>
        <taxon>Ecdysozoa</taxon>
        <taxon>Arthropoda</taxon>
        <taxon>Crustacea</taxon>
        <taxon>Multicrustacea</taxon>
        <taxon>Malacostraca</taxon>
        <taxon>Eumalacostraca</taxon>
        <taxon>Peracarida</taxon>
        <taxon>Amphipoda</taxon>
        <taxon>Amphilochidea</taxon>
        <taxon>Lysianassida</taxon>
        <taxon>Lysianassidira</taxon>
        <taxon>Lysianassoidea</taxon>
        <taxon>Lysianassidae</taxon>
        <taxon>Hirondellea</taxon>
    </lineage>
</organism>
<dbReference type="InterPro" id="IPR040445">
    <property type="entry name" value="Kir_TM"/>
</dbReference>
<dbReference type="SUPFAM" id="SSF81296">
    <property type="entry name" value="E set domains"/>
    <property type="match status" value="1"/>
</dbReference>
<dbReference type="SUPFAM" id="SSF81324">
    <property type="entry name" value="Voltage-gated potassium channels"/>
    <property type="match status" value="1"/>
</dbReference>
<dbReference type="Gene3D" id="1.10.287.70">
    <property type="match status" value="1"/>
</dbReference>
<dbReference type="GO" id="GO:0005886">
    <property type="term" value="C:plasma membrane"/>
    <property type="evidence" value="ECO:0007669"/>
    <property type="project" value="TreeGrafter"/>
</dbReference>
<keyword evidence="5 11" id="KW-0851">Voltage-gated channel</keyword>
<keyword evidence="2 11" id="KW-0813">Transport</keyword>
<keyword evidence="8 11" id="KW-0406">Ion transport</keyword>
<comment type="similarity">
    <text evidence="11">Belongs to the inward rectifier-type potassium channel (TC 1.A.2.1) family.</text>
</comment>
<feature type="domain" description="Inward rectifier potassium channel C-terminal" evidence="14">
    <location>
        <begin position="162"/>
        <end position="332"/>
    </location>
</feature>
<dbReference type="Pfam" id="PF17655">
    <property type="entry name" value="IRK_C"/>
    <property type="match status" value="1"/>
</dbReference>
<evidence type="ECO:0000256" key="11">
    <source>
        <dbReference type="RuleBase" id="RU003822"/>
    </source>
</evidence>
<evidence type="ECO:0000256" key="5">
    <source>
        <dbReference type="ARBA" id="ARBA00022882"/>
    </source>
</evidence>
<evidence type="ECO:0000256" key="10">
    <source>
        <dbReference type="ARBA" id="ARBA00023303"/>
    </source>
</evidence>
<dbReference type="InterPro" id="IPR014756">
    <property type="entry name" value="Ig_E-set"/>
</dbReference>
<keyword evidence="6 11" id="KW-0630">Potassium</keyword>
<feature type="transmembrane region" description="Helical" evidence="12">
    <location>
        <begin position="48"/>
        <end position="71"/>
    </location>
</feature>
<dbReference type="InterPro" id="IPR013518">
    <property type="entry name" value="K_chnl_inward-rec_Kir_cyto"/>
</dbReference>
<dbReference type="Pfam" id="PF01007">
    <property type="entry name" value="IRK"/>
    <property type="match status" value="1"/>
</dbReference>
<evidence type="ECO:0000259" key="13">
    <source>
        <dbReference type="Pfam" id="PF01007"/>
    </source>
</evidence>
<dbReference type="GO" id="GO:1990573">
    <property type="term" value="P:potassium ion import across plasma membrane"/>
    <property type="evidence" value="ECO:0007669"/>
    <property type="project" value="TreeGrafter"/>
</dbReference>
<evidence type="ECO:0000256" key="7">
    <source>
        <dbReference type="ARBA" id="ARBA00022989"/>
    </source>
</evidence>
<accession>A0A2P2HYW6</accession>
<keyword evidence="4 11" id="KW-0812">Transmembrane</keyword>
<dbReference type="FunFam" id="1.10.287.70:FF:000019">
    <property type="entry name" value="G protein-activated inward rectifier potassium channel 1"/>
    <property type="match status" value="1"/>
</dbReference>
<dbReference type="InterPro" id="IPR041647">
    <property type="entry name" value="IRK_C"/>
</dbReference>
<dbReference type="GO" id="GO:0005242">
    <property type="term" value="F:inward rectifier potassium channel activity"/>
    <property type="evidence" value="ECO:0007669"/>
    <property type="project" value="InterPro"/>
</dbReference>
<dbReference type="AlphaFoldDB" id="A0A2P2HYW6"/>
<keyword evidence="10 11" id="KW-0407">Ion channel</keyword>
<keyword evidence="7 12" id="KW-1133">Transmembrane helix</keyword>
<dbReference type="GO" id="GO:0034702">
    <property type="term" value="C:monoatomic ion channel complex"/>
    <property type="evidence" value="ECO:0007669"/>
    <property type="project" value="UniProtKB-KW"/>
</dbReference>
<dbReference type="EMBL" id="IACT01001338">
    <property type="protein sequence ID" value="LAC20690.1"/>
    <property type="molecule type" value="mRNA"/>
</dbReference>
<proteinExistence type="evidence at transcript level"/>
<dbReference type="PANTHER" id="PTHR11767">
    <property type="entry name" value="INWARD RECTIFIER POTASSIUM CHANNEL"/>
    <property type="match status" value="1"/>
</dbReference>
<dbReference type="Gene3D" id="2.60.40.1400">
    <property type="entry name" value="G protein-activated inward rectifier potassium channel 1"/>
    <property type="match status" value="1"/>
</dbReference>
<evidence type="ECO:0000256" key="9">
    <source>
        <dbReference type="ARBA" id="ARBA00023136"/>
    </source>
</evidence>
<sequence>MDKNYEGATDPIILRNGDCNMSMLKMKKQRSRYMMDMYTTIVEAQWRYTLLIFISGFTLCWLFFGFIWYVIIRIHGDDQSPVGDNEMPIPCLLEVKTFTGAFLFSLETQHTIGYGVRVVTEECPAAVMVLCVQSITGVILQAFMAGVVFAKLTRSKARANTLLFSRKAVVCLRDNKLVLMFKVADLRKSLIVGANVKAQLIRPRRTLEGEELPFNMTKVKVGNDSYSEDLLFIWPVTIVHVIDESSPFYYMDASSMLNQKFELVVYLEGTSESTGTTMQARYSYRNGDVLWGNRFEQTIQYDHRAMHYVINFEKLEKTISIPTPLVSAYDWDNLCRLQNLPGSVPNTPTELHPQQQQLVVFDPGYFKTVNDTTTTTSTTTTTGGCESCRLQDYRGDAVKDNGLSKKLQVVPYKPSAAKEVHIQLGDPNDDDTDDGGVAVSDDETRKLSTTIAME</sequence>